<accession>A0A562K6C6</accession>
<keyword evidence="2" id="KW-1185">Reference proteome</keyword>
<gene>
    <name evidence="1" type="ORF">IQ19_00253</name>
</gene>
<protein>
    <submittedName>
        <fullName evidence="1">Uncharacterized protein</fullName>
    </submittedName>
</protein>
<dbReference type="RefSeq" id="WP_144539111.1">
    <property type="nucleotide sequence ID" value="NZ_CBCSDC010000019.1"/>
</dbReference>
<evidence type="ECO:0000313" key="2">
    <source>
        <dbReference type="Proteomes" id="UP000318667"/>
    </source>
</evidence>
<name>A0A562K6C6_9BACI</name>
<dbReference type="Proteomes" id="UP000318667">
    <property type="component" value="Unassembled WGS sequence"/>
</dbReference>
<organism evidence="1 2">
    <name type="scientific">Cytobacillus oceanisediminis</name>
    <dbReference type="NCBI Taxonomy" id="665099"/>
    <lineage>
        <taxon>Bacteria</taxon>
        <taxon>Bacillati</taxon>
        <taxon>Bacillota</taxon>
        <taxon>Bacilli</taxon>
        <taxon>Bacillales</taxon>
        <taxon>Bacillaceae</taxon>
        <taxon>Cytobacillus</taxon>
    </lineage>
</organism>
<sequence length="179" mass="20900">MIVYHGSIRKLEEFTKETVVQNLSNGIDTIGFWFTSEVNAAKPFAIGTETVIEKSETEFWEDGEPKVVQYDRPVRGFIYKIYMDEPNLKEYESYDMFMQERDKYCDYLGTKKRNLTWKDKAILLNKEEANAAFRNDLMSQGYDGFLITNTKLHNAVTDFYCIFSGDILQIADMMPVDEQ</sequence>
<dbReference type="GeneID" id="65401550"/>
<proteinExistence type="predicted"/>
<dbReference type="OrthoDB" id="2843984at2"/>
<reference evidence="1 2" key="1">
    <citation type="journal article" date="2015" name="Stand. Genomic Sci.">
        <title>Genomic Encyclopedia of Bacterial and Archaeal Type Strains, Phase III: the genomes of soil and plant-associated and newly described type strains.</title>
        <authorList>
            <person name="Whitman W.B."/>
            <person name="Woyke T."/>
            <person name="Klenk H.P."/>
            <person name="Zhou Y."/>
            <person name="Lilburn T.G."/>
            <person name="Beck B.J."/>
            <person name="De Vos P."/>
            <person name="Vandamme P."/>
            <person name="Eisen J.A."/>
            <person name="Garrity G."/>
            <person name="Hugenholtz P."/>
            <person name="Kyrpides N.C."/>
        </authorList>
    </citation>
    <scope>NUCLEOTIDE SEQUENCE [LARGE SCALE GENOMIC DNA]</scope>
    <source>
        <strain evidence="1 2">CGMCC 1.10115</strain>
    </source>
</reference>
<evidence type="ECO:0000313" key="1">
    <source>
        <dbReference type="EMBL" id="TWH90803.1"/>
    </source>
</evidence>
<dbReference type="AlphaFoldDB" id="A0A562K6C6"/>
<comment type="caution">
    <text evidence="1">The sequence shown here is derived from an EMBL/GenBank/DDBJ whole genome shotgun (WGS) entry which is preliminary data.</text>
</comment>
<dbReference type="EMBL" id="VLKI01000001">
    <property type="protein sequence ID" value="TWH90803.1"/>
    <property type="molecule type" value="Genomic_DNA"/>
</dbReference>